<accession>A0ABS6Z9B7</accession>
<feature type="compositionally biased region" description="Basic and acidic residues" evidence="1">
    <location>
        <begin position="9"/>
        <end position="36"/>
    </location>
</feature>
<name>A0ABS6Z9B7_9ACTN</name>
<proteinExistence type="predicted"/>
<reference evidence="3 4" key="1">
    <citation type="submission" date="2019-12" db="EMBL/GenBank/DDBJ databases">
        <title>Genome sequence of Streptomyces bambusae.</title>
        <authorList>
            <person name="Bansal K."/>
            <person name="Choksket S."/>
            <person name="Korpole S."/>
            <person name="Patil P.B."/>
        </authorList>
    </citation>
    <scope>NUCLEOTIDE SEQUENCE [LARGE SCALE GENOMIC DNA]</scope>
    <source>
        <strain evidence="3 4">SK60</strain>
    </source>
</reference>
<evidence type="ECO:0000313" key="4">
    <source>
        <dbReference type="Proteomes" id="UP000812013"/>
    </source>
</evidence>
<feature type="compositionally biased region" description="Low complexity" evidence="1">
    <location>
        <begin position="987"/>
        <end position="1007"/>
    </location>
</feature>
<sequence length="1223" mass="128905">MDGWDDDVREGSGADEGRGGRAEHAGHAEHAEHGERGQYGPHAEDVFVLPDAWKRNLHPRRGGVPRPVPAVDPDAREKAEALVAGDARWIADMLGVAESDPELVGAARAHQGGSPDPLGAAVLARLATRRAPDPGFFVDAWADAFGLPFAACAAVEFDEVLPSYVQSSTRCELFGVKRIPEPNGGWGRAPRPVVDRARALLAVADAAEYGAAVEALARHRHSPRRRVRVSYLVPAEQDWVTECVSDSATATHPDDGVRALLACALGSAEQLDLMRGGAERLSLGWRGWSAAQIATVAEGVGAALGPVLAAELTGAPYQPEAETTRLLADALAELPGDATFAVLLDRVADKHVRPALLTAARKYPVRALRMLAQAALGQGARATAARRLLVGHVAVHRAAALAALPDLPEEAAALVGLLARQEGRLPEAAADALPALLTSPPWAGERVVVKPVVVAGLTAPGETVLAWRPGEREAWAAAETWTNPWAEQDVEKLAERQRAGRLSEHDALRLFAKGPAELVRPLLAEWDGPTWSHSGMDSFTPIVAAHGPVALPMALTLANRLPAALGPLLMPYVDVRVARLMADWLVRLRAAGRTARTWLLRHGPEAAPLLVPDALAKPGRARTAAEAALRLIALEHGDEAVRAAAAGYGPKALAGLEALLGADPLVAALPVKLPEPGAASGWAELPVLSVLPVLPQIALRAADGQSATALPAAAVPHVLMMLALSRSDSPYPGLAALRELCEPESLAEFAWAVFEEWRFAGMPPADAWAVHALGLLGDDVTVGRLTPVIRAWPGEGAHQRAVDGLDALAAIGTDAALLALYGISQRVRFKALKARAAEKIDEVAAGLGLTGEQLGDRLVPDLGLATDGSAVVDYGARRFTVGLDERLTPYVRDGSGKRLKDLPKPGAQDDAELAPAGRKRYAALKKELRAVAPVQLQRLEAAMVSGRSWTGAEFRRLFVEHPLVGHLARRLVWLAAQPGAGRPEDSAPAGPVGTGPVPTGLGTSVPTPGGPVPAGPGTVGPGTAFRVTDDRPLGSYVDAEGAPVAVAEDAVVTLAHPVHLGRDAVARWSAAFDSLAGAVAQPFPQLARPVSAPTQEEAGRHRLTRFEDLTVPVGKVLGLTRRGWERGIPADAGVERWISRRLGPSCHVVIELDPGIAVGALDQYPEQKLETVWLDTVPGDYFPVAEHRWKLADLDPVLASEILADLNDLTDLPDQAEVTGVTD</sequence>
<evidence type="ECO:0000313" key="3">
    <source>
        <dbReference type="EMBL" id="MBW5484363.1"/>
    </source>
</evidence>
<comment type="caution">
    <text evidence="3">The sequence shown here is derived from an EMBL/GenBank/DDBJ whole genome shotgun (WGS) entry which is preliminary data.</text>
</comment>
<evidence type="ECO:0000256" key="1">
    <source>
        <dbReference type="SAM" id="MobiDB-lite"/>
    </source>
</evidence>
<evidence type="ECO:0000259" key="2">
    <source>
        <dbReference type="Pfam" id="PF13569"/>
    </source>
</evidence>
<dbReference type="Proteomes" id="UP000812013">
    <property type="component" value="Unassembled WGS sequence"/>
</dbReference>
<feature type="domain" description="DUF4132" evidence="2">
    <location>
        <begin position="896"/>
        <end position="1124"/>
    </location>
</feature>
<organism evidence="3 4">
    <name type="scientific">Streptomyces bambusae</name>
    <dbReference type="NCBI Taxonomy" id="1550616"/>
    <lineage>
        <taxon>Bacteria</taxon>
        <taxon>Bacillati</taxon>
        <taxon>Actinomycetota</taxon>
        <taxon>Actinomycetes</taxon>
        <taxon>Kitasatosporales</taxon>
        <taxon>Streptomycetaceae</taxon>
        <taxon>Streptomyces</taxon>
    </lineage>
</organism>
<gene>
    <name evidence="3" type="ORF">GPJ59_21390</name>
</gene>
<dbReference type="Pfam" id="PF13569">
    <property type="entry name" value="DUF4132"/>
    <property type="match status" value="1"/>
</dbReference>
<dbReference type="InterPro" id="IPR025406">
    <property type="entry name" value="DUF4132"/>
</dbReference>
<feature type="region of interest" description="Disordered" evidence="1">
    <location>
        <begin position="1"/>
        <end position="41"/>
    </location>
</feature>
<feature type="region of interest" description="Disordered" evidence="1">
    <location>
        <begin position="979"/>
        <end position="1009"/>
    </location>
</feature>
<keyword evidence="4" id="KW-1185">Reference proteome</keyword>
<dbReference type="EMBL" id="WTFF01000159">
    <property type="protein sequence ID" value="MBW5484363.1"/>
    <property type="molecule type" value="Genomic_DNA"/>
</dbReference>
<protein>
    <submittedName>
        <fullName evidence="3">DUF4132 domain-containing protein</fullName>
    </submittedName>
</protein>
<dbReference type="RefSeq" id="WP_219668846.1">
    <property type="nucleotide sequence ID" value="NZ_WTFF01000159.1"/>
</dbReference>